<dbReference type="Proteomes" id="UP000410049">
    <property type="component" value="Unassembled WGS sequence"/>
</dbReference>
<accession>A0A5M9ZH35</accession>
<evidence type="ECO:0008006" key="3">
    <source>
        <dbReference type="Google" id="ProtNLM"/>
    </source>
</evidence>
<dbReference type="RefSeq" id="WP_150379887.1">
    <property type="nucleotide sequence ID" value="NZ_RZUH01000009.1"/>
</dbReference>
<evidence type="ECO:0000313" key="1">
    <source>
        <dbReference type="EMBL" id="KAA8826931.1"/>
    </source>
</evidence>
<proteinExistence type="predicted"/>
<organism evidence="1 2">
    <name type="scientific">Bifidobacterium myosotis</name>
    <dbReference type="NCBI Taxonomy" id="1630166"/>
    <lineage>
        <taxon>Bacteria</taxon>
        <taxon>Bacillati</taxon>
        <taxon>Actinomycetota</taxon>
        <taxon>Actinomycetes</taxon>
        <taxon>Bifidobacteriales</taxon>
        <taxon>Bifidobacteriaceae</taxon>
        <taxon>Bifidobacterium</taxon>
    </lineage>
</organism>
<comment type="caution">
    <text evidence="1">The sequence shown here is derived from an EMBL/GenBank/DDBJ whole genome shotgun (WGS) entry which is preliminary data.</text>
</comment>
<gene>
    <name evidence="1" type="ORF">EMO91_10395</name>
</gene>
<protein>
    <recommendedName>
        <fullName evidence="3">DNA-binding protein</fullName>
    </recommendedName>
</protein>
<reference evidence="1 2" key="1">
    <citation type="journal article" date="2019" name="Syst. Appl. Microbiol.">
        <title>Characterization of Bifidobacterium species in feaces of the Egyptian fruit bat: Description of B. vespertilionis sp. nov. and B. rousetti sp. nov.</title>
        <authorList>
            <person name="Modesto M."/>
            <person name="Satti M."/>
            <person name="Watanabe K."/>
            <person name="Puglisi E."/>
            <person name="Morelli L."/>
            <person name="Huang C.-H."/>
            <person name="Liou J.-S."/>
            <person name="Miyashita M."/>
            <person name="Tamura T."/>
            <person name="Saito S."/>
            <person name="Mori K."/>
            <person name="Huang L."/>
            <person name="Sciavilla P."/>
            <person name="Sandri C."/>
            <person name="Spiezio C."/>
            <person name="Vitali F."/>
            <person name="Cavalieri D."/>
            <person name="Perpetuini G."/>
            <person name="Tofalo R."/>
            <person name="Bonetti A."/>
            <person name="Arita M."/>
            <person name="Mattarelli P."/>
        </authorList>
    </citation>
    <scope>NUCLEOTIDE SEQUENCE [LARGE SCALE GENOMIC DNA]</scope>
    <source>
        <strain evidence="1 2">RST17</strain>
    </source>
</reference>
<name>A0A5M9ZH35_9BIFI</name>
<sequence length="76" mass="8320">MEGADGLYDACGAAALLGVRPCVIPRIVAMGRLRPASADPLRFDGGEIERYRAEAERQKRALIEFIRIGEEMGLDD</sequence>
<dbReference type="AlphaFoldDB" id="A0A5M9ZH35"/>
<dbReference type="EMBL" id="RZUH01000009">
    <property type="protein sequence ID" value="KAA8826931.1"/>
    <property type="molecule type" value="Genomic_DNA"/>
</dbReference>
<evidence type="ECO:0000313" key="2">
    <source>
        <dbReference type="Proteomes" id="UP000410049"/>
    </source>
</evidence>